<dbReference type="InterPro" id="IPR001128">
    <property type="entry name" value="Cyt_P450"/>
</dbReference>
<evidence type="ECO:0008006" key="10">
    <source>
        <dbReference type="Google" id="ProtNLM"/>
    </source>
</evidence>
<dbReference type="InterPro" id="IPR017972">
    <property type="entry name" value="Cyt_P450_CS"/>
</dbReference>
<feature type="transmembrane region" description="Helical" evidence="7">
    <location>
        <begin position="6"/>
        <end position="23"/>
    </location>
</feature>
<keyword evidence="5 6" id="KW-0503">Monooxygenase</keyword>
<dbReference type="PROSITE" id="PS00086">
    <property type="entry name" value="CYTOCHROME_P450"/>
    <property type="match status" value="1"/>
</dbReference>
<keyword evidence="7" id="KW-0472">Membrane</keyword>
<evidence type="ECO:0000256" key="5">
    <source>
        <dbReference type="ARBA" id="ARBA00023033"/>
    </source>
</evidence>
<dbReference type="PANTHER" id="PTHR47947:SF20">
    <property type="entry name" value="CYTOCHROME P450 FAMILY PROTEIN"/>
    <property type="match status" value="1"/>
</dbReference>
<dbReference type="EMBL" id="JASCZI010181253">
    <property type="protein sequence ID" value="MED6179925.1"/>
    <property type="molecule type" value="Genomic_DNA"/>
</dbReference>
<dbReference type="CDD" id="cd20653">
    <property type="entry name" value="CYP81"/>
    <property type="match status" value="1"/>
</dbReference>
<evidence type="ECO:0000256" key="7">
    <source>
        <dbReference type="SAM" id="Phobius"/>
    </source>
</evidence>
<keyword evidence="1 6" id="KW-0349">Heme</keyword>
<keyword evidence="7" id="KW-0812">Transmembrane</keyword>
<gene>
    <name evidence="8" type="ORF">PIB30_005383</name>
</gene>
<evidence type="ECO:0000256" key="6">
    <source>
        <dbReference type="RuleBase" id="RU000461"/>
    </source>
</evidence>
<evidence type="ECO:0000313" key="8">
    <source>
        <dbReference type="EMBL" id="MED6179925.1"/>
    </source>
</evidence>
<evidence type="ECO:0000313" key="9">
    <source>
        <dbReference type="Proteomes" id="UP001341840"/>
    </source>
</evidence>
<reference evidence="8 9" key="1">
    <citation type="journal article" date="2023" name="Plants (Basel)">
        <title>Bridging the Gap: Combining Genomics and Transcriptomics Approaches to Understand Stylosanthes scabra, an Orphan Legume from the Brazilian Caatinga.</title>
        <authorList>
            <person name="Ferreira-Neto J.R.C."/>
            <person name="da Silva M.D."/>
            <person name="Binneck E."/>
            <person name="de Melo N.F."/>
            <person name="da Silva R.H."/>
            <person name="de Melo A.L.T.M."/>
            <person name="Pandolfi V."/>
            <person name="Bustamante F.O."/>
            <person name="Brasileiro-Vidal A.C."/>
            <person name="Benko-Iseppon A.M."/>
        </authorList>
    </citation>
    <scope>NUCLEOTIDE SEQUENCE [LARGE SCALE GENOMIC DNA]</scope>
    <source>
        <tissue evidence="8">Leaves</tissue>
    </source>
</reference>
<name>A0ABU6W224_9FABA</name>
<evidence type="ECO:0000256" key="1">
    <source>
        <dbReference type="ARBA" id="ARBA00022617"/>
    </source>
</evidence>
<dbReference type="InterPro" id="IPR002401">
    <property type="entry name" value="Cyt_P450_E_grp-I"/>
</dbReference>
<comment type="similarity">
    <text evidence="6">Belongs to the cytochrome P450 family.</text>
</comment>
<organism evidence="8 9">
    <name type="scientific">Stylosanthes scabra</name>
    <dbReference type="NCBI Taxonomy" id="79078"/>
    <lineage>
        <taxon>Eukaryota</taxon>
        <taxon>Viridiplantae</taxon>
        <taxon>Streptophyta</taxon>
        <taxon>Embryophyta</taxon>
        <taxon>Tracheophyta</taxon>
        <taxon>Spermatophyta</taxon>
        <taxon>Magnoliopsida</taxon>
        <taxon>eudicotyledons</taxon>
        <taxon>Gunneridae</taxon>
        <taxon>Pentapetalae</taxon>
        <taxon>rosids</taxon>
        <taxon>fabids</taxon>
        <taxon>Fabales</taxon>
        <taxon>Fabaceae</taxon>
        <taxon>Papilionoideae</taxon>
        <taxon>50 kb inversion clade</taxon>
        <taxon>dalbergioids sensu lato</taxon>
        <taxon>Dalbergieae</taxon>
        <taxon>Pterocarpus clade</taxon>
        <taxon>Stylosanthes</taxon>
    </lineage>
</organism>
<dbReference type="PRINTS" id="PR00385">
    <property type="entry name" value="P450"/>
</dbReference>
<evidence type="ECO:0000256" key="4">
    <source>
        <dbReference type="ARBA" id="ARBA00023004"/>
    </source>
</evidence>
<accession>A0ABU6W224</accession>
<keyword evidence="9" id="KW-1185">Reference proteome</keyword>
<dbReference type="SUPFAM" id="SSF48264">
    <property type="entry name" value="Cytochrome P450"/>
    <property type="match status" value="1"/>
</dbReference>
<proteinExistence type="inferred from homology"/>
<dbReference type="InterPro" id="IPR036396">
    <property type="entry name" value="Cyt_P450_sf"/>
</dbReference>
<dbReference type="InterPro" id="IPR050651">
    <property type="entry name" value="Plant_Cytochrome_P450_Monoox"/>
</dbReference>
<comment type="caution">
    <text evidence="8">The sequence shown here is derived from an EMBL/GenBank/DDBJ whole genome shotgun (WGS) entry which is preliminary data.</text>
</comment>
<evidence type="ECO:0000256" key="3">
    <source>
        <dbReference type="ARBA" id="ARBA00023002"/>
    </source>
</evidence>
<sequence>MEEAGWAILFLLLILFFFFLSTLKRNNNNSNKHKNLPPSPTSLPLIGHLHHLIKEPLHLSLHNLVQNYGQILLLKLGTRNVLVVSSPSAVEECFTKNDITFANRPRTLAAKHLNYNQTTVGFARYGDHWRNLRRLTTMELFSTNRLAMFARLREEEVQLLVKQIFDECCMGKKEGAKVEIELKTKLIDFSFNVMLRMISGKRYYGKHGVAEGGKEFQILMREFTELEGNGNLNDFFPVLRWVDFQGLEKRMIELMKKMDRFLQNLLDEHRTNRTSINQKMNMTLIDVMLHLRETEPEFYTDDNMKGVMLIMLVAGSETSAITMEWALSLLLNHPEAMVKVRNEIDTKVGKDQLVKESDLVNLKNLQNVITETLRLYPVTPQLLPHESSCDCIVGGFHIPKGTMLLVNLWTLHRNGELWKDPTRFMPERFEVEGGGGEVCYNMIPFGIGRRACPGAVFAKRIMGHTLGALIQCFEFERVGSEEINMKEGLGLTMPRVEPLMALCRTRQNMIKVLSKLCVSE</sequence>
<protein>
    <recommendedName>
        <fullName evidence="10">Cytochrome P450</fullName>
    </recommendedName>
</protein>
<evidence type="ECO:0000256" key="2">
    <source>
        <dbReference type="ARBA" id="ARBA00022723"/>
    </source>
</evidence>
<keyword evidence="7" id="KW-1133">Transmembrane helix</keyword>
<keyword evidence="3 6" id="KW-0560">Oxidoreductase</keyword>
<dbReference type="Gene3D" id="1.10.630.10">
    <property type="entry name" value="Cytochrome P450"/>
    <property type="match status" value="1"/>
</dbReference>
<keyword evidence="2 6" id="KW-0479">Metal-binding</keyword>
<dbReference type="Pfam" id="PF00067">
    <property type="entry name" value="p450"/>
    <property type="match status" value="1"/>
</dbReference>
<keyword evidence="4 6" id="KW-0408">Iron</keyword>
<dbReference type="PANTHER" id="PTHR47947">
    <property type="entry name" value="CYTOCHROME P450 82C3-RELATED"/>
    <property type="match status" value="1"/>
</dbReference>
<dbReference type="Proteomes" id="UP001341840">
    <property type="component" value="Unassembled WGS sequence"/>
</dbReference>
<dbReference type="PRINTS" id="PR00463">
    <property type="entry name" value="EP450I"/>
</dbReference>